<evidence type="ECO:0000313" key="2">
    <source>
        <dbReference type="Proteomes" id="UP001139981"/>
    </source>
</evidence>
<keyword evidence="2" id="KW-1185">Reference proteome</keyword>
<dbReference type="Proteomes" id="UP001139981">
    <property type="component" value="Unassembled WGS sequence"/>
</dbReference>
<gene>
    <name evidence="1" type="ORF">IWW38_003951</name>
</gene>
<accession>A0ACC1M069</accession>
<comment type="caution">
    <text evidence="1">The sequence shown here is derived from an EMBL/GenBank/DDBJ whole genome shotgun (WGS) entry which is preliminary data.</text>
</comment>
<dbReference type="EMBL" id="JANBVB010001223">
    <property type="protein sequence ID" value="KAJ2890767.1"/>
    <property type="molecule type" value="Genomic_DNA"/>
</dbReference>
<sequence>MLLTLSLEEQESAGVLDEATLRHGYMRLLRAVHGSFVRQVATLRCAKWVESSDACAAHESDSSNVTTPDKVDISREPIILSSSESSDLETEQNTVELLRGMGKPVLRHVSSTPATTKTCDAVASVRAPDYAKLAHAELQNLAEKYGLRTNTPKRLLIHQLQTIWERTHGKRTTPSSDPPVPERAEKDEEGLQLLFDQLRRHIRGNTCLFEQILCYRVLDFDAVYQDISVAAKCQKSVLRKFFDFEGIVYSSYHE</sequence>
<reference evidence="1" key="1">
    <citation type="submission" date="2022-07" db="EMBL/GenBank/DDBJ databases">
        <title>Phylogenomic reconstructions and comparative analyses of Kickxellomycotina fungi.</title>
        <authorList>
            <person name="Reynolds N.K."/>
            <person name="Stajich J.E."/>
            <person name="Barry K."/>
            <person name="Grigoriev I.V."/>
            <person name="Crous P."/>
            <person name="Smith M.E."/>
        </authorList>
    </citation>
    <scope>NUCLEOTIDE SEQUENCE</scope>
    <source>
        <strain evidence="1">CBS 190363</strain>
    </source>
</reference>
<proteinExistence type="predicted"/>
<evidence type="ECO:0000313" key="1">
    <source>
        <dbReference type="EMBL" id="KAJ2890767.1"/>
    </source>
</evidence>
<protein>
    <submittedName>
        <fullName evidence="1">Uncharacterized protein</fullName>
    </submittedName>
</protein>
<name>A0ACC1M069_9FUNG</name>
<organism evidence="1 2">
    <name type="scientific">Coemansia aciculifera</name>
    <dbReference type="NCBI Taxonomy" id="417176"/>
    <lineage>
        <taxon>Eukaryota</taxon>
        <taxon>Fungi</taxon>
        <taxon>Fungi incertae sedis</taxon>
        <taxon>Zoopagomycota</taxon>
        <taxon>Kickxellomycotina</taxon>
        <taxon>Kickxellomycetes</taxon>
        <taxon>Kickxellales</taxon>
        <taxon>Kickxellaceae</taxon>
        <taxon>Coemansia</taxon>
    </lineage>
</organism>